<dbReference type="InterPro" id="IPR000719">
    <property type="entry name" value="Prot_kinase_dom"/>
</dbReference>
<keyword evidence="6" id="KW-0067">ATP-binding</keyword>
<protein>
    <recommendedName>
        <fullName evidence="1">non-specific serine/threonine protein kinase</fullName>
        <ecNumber evidence="1">2.7.11.1</ecNumber>
    </recommendedName>
</protein>
<proteinExistence type="predicted"/>
<sequence>MSLCINPNCPRINADNDNTRFCLSCGSELLLDNRYQVMRLLTDNNNFSKVYEAYEQNTPKIIKVLKEHLNTHPRAVELFQEEANILGQLNHRGIPQIDGYFQYQTRDGLLLHCIAIEHIEGYNFEELLQQQGNRLISEKEAIAYLRQIAEILVAVHSQDYYHWNIKPSNIKFAPSDASRGGDTRAVYPTPQATGNLVLIDFATARELTYLHLASNGMEDAIPAVISPGYTPPEQVSNQPLLQSDFYALGRTFVFLLTGYHPLDFYDPQTDEIYWRGNADGISPLLMDFLDWLMAQNPSDRPINANEILQRLDELERELYYSDSPFPLTIIAGLIIAFWAKLLRFPLFGWLEYVTSTTLRIIIFITVIITVPGVLAVVSPKVICSLGLSSDACPSQEPEKIGDIDYFPPEEGTDSQGKTAEFEVAVLSREYEWRLGSASQIQSNDEIIKVQDLQQRLEQQGVLNRLGDTTDIMSVGTASCEGAVAAEELRALQRAKNIQLLTKTLFGNSPTVKNYHLLNLGKFKDCEKTINPSETSYQRSLIIVGVSKKDEGVLLDEALYDRLNKKPFGDFKLEDYSLGSQERFQLTN</sequence>
<feature type="transmembrane region" description="Helical" evidence="9">
    <location>
        <begin position="358"/>
        <end position="377"/>
    </location>
</feature>
<dbReference type="NCBIfam" id="NF045510">
    <property type="entry name" value="4Cys_prefix_kin"/>
    <property type="match status" value="1"/>
</dbReference>
<dbReference type="GO" id="GO:0005524">
    <property type="term" value="F:ATP binding"/>
    <property type="evidence" value="ECO:0007669"/>
    <property type="project" value="UniProtKB-KW"/>
</dbReference>
<feature type="domain" description="Protein kinase" evidence="10">
    <location>
        <begin position="36"/>
        <end position="320"/>
    </location>
</feature>
<dbReference type="GO" id="GO:0004674">
    <property type="term" value="F:protein serine/threonine kinase activity"/>
    <property type="evidence" value="ECO:0007669"/>
    <property type="project" value="UniProtKB-KW"/>
</dbReference>
<evidence type="ECO:0000256" key="1">
    <source>
        <dbReference type="ARBA" id="ARBA00012513"/>
    </source>
</evidence>
<keyword evidence="3" id="KW-0808">Transferase</keyword>
<keyword evidence="9" id="KW-1133">Transmembrane helix</keyword>
<evidence type="ECO:0000313" key="11">
    <source>
        <dbReference type="EMBL" id="AFZ14969.1"/>
    </source>
</evidence>
<dbReference type="SMART" id="SM00220">
    <property type="entry name" value="S_TKc"/>
    <property type="match status" value="1"/>
</dbReference>
<dbReference type="AlphaFoldDB" id="K9W597"/>
<reference evidence="11 12" key="1">
    <citation type="submission" date="2012-06" db="EMBL/GenBank/DDBJ databases">
        <title>Finished chromosome of genome of Crinalium epipsammum PCC 9333.</title>
        <authorList>
            <consortium name="US DOE Joint Genome Institute"/>
            <person name="Gugger M."/>
            <person name="Coursin T."/>
            <person name="Rippka R."/>
            <person name="Tandeau De Marsac N."/>
            <person name="Huntemann M."/>
            <person name="Wei C.-L."/>
            <person name="Han J."/>
            <person name="Detter J.C."/>
            <person name="Han C."/>
            <person name="Tapia R."/>
            <person name="Davenport K."/>
            <person name="Daligault H."/>
            <person name="Erkkila T."/>
            <person name="Gu W."/>
            <person name="Munk A.C.C."/>
            <person name="Teshima H."/>
            <person name="Xu Y."/>
            <person name="Chain P."/>
            <person name="Chen A."/>
            <person name="Krypides N."/>
            <person name="Mavromatis K."/>
            <person name="Markowitz V."/>
            <person name="Szeto E."/>
            <person name="Ivanova N."/>
            <person name="Mikhailova N."/>
            <person name="Ovchinnikova G."/>
            <person name="Pagani I."/>
            <person name="Pati A."/>
            <person name="Goodwin L."/>
            <person name="Peters L."/>
            <person name="Pitluck S."/>
            <person name="Woyke T."/>
            <person name="Kerfeld C."/>
        </authorList>
    </citation>
    <scope>NUCLEOTIDE SEQUENCE [LARGE SCALE GENOMIC DNA]</scope>
    <source>
        <strain evidence="11 12">PCC 9333</strain>
    </source>
</reference>
<dbReference type="EMBL" id="CP003620">
    <property type="protein sequence ID" value="AFZ14969.1"/>
    <property type="molecule type" value="Genomic_DNA"/>
</dbReference>
<keyword evidence="9" id="KW-0812">Transmembrane</keyword>
<dbReference type="PANTHER" id="PTHR24363">
    <property type="entry name" value="SERINE/THREONINE PROTEIN KINASE"/>
    <property type="match status" value="1"/>
</dbReference>
<dbReference type="RefSeq" id="WP_015205064.1">
    <property type="nucleotide sequence ID" value="NC_019753.1"/>
</dbReference>
<dbReference type="STRING" id="1173022.Cri9333_4177"/>
<name>K9W597_9CYAN</name>
<dbReference type="eggNOG" id="COG0515">
    <property type="taxonomic scope" value="Bacteria"/>
</dbReference>
<dbReference type="OrthoDB" id="468098at2"/>
<evidence type="ECO:0000256" key="2">
    <source>
        <dbReference type="ARBA" id="ARBA00022527"/>
    </source>
</evidence>
<organism evidence="11 12">
    <name type="scientific">Crinalium epipsammum PCC 9333</name>
    <dbReference type="NCBI Taxonomy" id="1173022"/>
    <lineage>
        <taxon>Bacteria</taxon>
        <taxon>Bacillati</taxon>
        <taxon>Cyanobacteriota</taxon>
        <taxon>Cyanophyceae</taxon>
        <taxon>Gomontiellales</taxon>
        <taxon>Gomontiellaceae</taxon>
        <taxon>Crinalium</taxon>
    </lineage>
</organism>
<gene>
    <name evidence="11" type="ORF">Cri9333_4177</name>
</gene>
<evidence type="ECO:0000256" key="9">
    <source>
        <dbReference type="SAM" id="Phobius"/>
    </source>
</evidence>
<evidence type="ECO:0000256" key="4">
    <source>
        <dbReference type="ARBA" id="ARBA00022741"/>
    </source>
</evidence>
<dbReference type="CDD" id="cd14014">
    <property type="entry name" value="STKc_PknB_like"/>
    <property type="match status" value="1"/>
</dbReference>
<dbReference type="KEGG" id="cep:Cri9333_4177"/>
<keyword evidence="4" id="KW-0547">Nucleotide-binding</keyword>
<evidence type="ECO:0000256" key="5">
    <source>
        <dbReference type="ARBA" id="ARBA00022777"/>
    </source>
</evidence>
<dbReference type="Proteomes" id="UP000010472">
    <property type="component" value="Chromosome"/>
</dbReference>
<evidence type="ECO:0000256" key="7">
    <source>
        <dbReference type="ARBA" id="ARBA00047899"/>
    </source>
</evidence>
<dbReference type="Gene3D" id="3.30.200.20">
    <property type="entry name" value="Phosphorylase Kinase, domain 1"/>
    <property type="match status" value="1"/>
</dbReference>
<comment type="catalytic activity">
    <reaction evidence="7">
        <text>L-threonyl-[protein] + ATP = O-phospho-L-threonyl-[protein] + ADP + H(+)</text>
        <dbReference type="Rhea" id="RHEA:46608"/>
        <dbReference type="Rhea" id="RHEA-COMP:11060"/>
        <dbReference type="Rhea" id="RHEA-COMP:11605"/>
        <dbReference type="ChEBI" id="CHEBI:15378"/>
        <dbReference type="ChEBI" id="CHEBI:30013"/>
        <dbReference type="ChEBI" id="CHEBI:30616"/>
        <dbReference type="ChEBI" id="CHEBI:61977"/>
        <dbReference type="ChEBI" id="CHEBI:456216"/>
        <dbReference type="EC" id="2.7.11.1"/>
    </reaction>
</comment>
<keyword evidence="5 11" id="KW-0418">Kinase</keyword>
<evidence type="ECO:0000256" key="3">
    <source>
        <dbReference type="ARBA" id="ARBA00022679"/>
    </source>
</evidence>
<dbReference type="Pfam" id="PF00069">
    <property type="entry name" value="Pkinase"/>
    <property type="match status" value="1"/>
</dbReference>
<dbReference type="Gene3D" id="1.10.510.10">
    <property type="entry name" value="Transferase(Phosphotransferase) domain 1"/>
    <property type="match status" value="1"/>
</dbReference>
<evidence type="ECO:0000256" key="6">
    <source>
        <dbReference type="ARBA" id="ARBA00022840"/>
    </source>
</evidence>
<keyword evidence="2 11" id="KW-0723">Serine/threonine-protein kinase</keyword>
<feature type="transmembrane region" description="Helical" evidence="9">
    <location>
        <begin position="325"/>
        <end position="346"/>
    </location>
</feature>
<evidence type="ECO:0000313" key="12">
    <source>
        <dbReference type="Proteomes" id="UP000010472"/>
    </source>
</evidence>
<dbReference type="EC" id="2.7.11.1" evidence="1"/>
<keyword evidence="12" id="KW-1185">Reference proteome</keyword>
<evidence type="ECO:0000256" key="8">
    <source>
        <dbReference type="ARBA" id="ARBA00048679"/>
    </source>
</evidence>
<dbReference type="HOGENOM" id="CLU_034821_0_0_3"/>
<evidence type="ECO:0000259" key="10">
    <source>
        <dbReference type="PROSITE" id="PS50011"/>
    </source>
</evidence>
<accession>K9W597</accession>
<dbReference type="InterPro" id="IPR011009">
    <property type="entry name" value="Kinase-like_dom_sf"/>
</dbReference>
<dbReference type="SUPFAM" id="SSF56112">
    <property type="entry name" value="Protein kinase-like (PK-like)"/>
    <property type="match status" value="1"/>
</dbReference>
<keyword evidence="9" id="KW-0472">Membrane</keyword>
<comment type="catalytic activity">
    <reaction evidence="8">
        <text>L-seryl-[protein] + ATP = O-phospho-L-seryl-[protein] + ADP + H(+)</text>
        <dbReference type="Rhea" id="RHEA:17989"/>
        <dbReference type="Rhea" id="RHEA-COMP:9863"/>
        <dbReference type="Rhea" id="RHEA-COMP:11604"/>
        <dbReference type="ChEBI" id="CHEBI:15378"/>
        <dbReference type="ChEBI" id="CHEBI:29999"/>
        <dbReference type="ChEBI" id="CHEBI:30616"/>
        <dbReference type="ChEBI" id="CHEBI:83421"/>
        <dbReference type="ChEBI" id="CHEBI:456216"/>
        <dbReference type="EC" id="2.7.11.1"/>
    </reaction>
</comment>
<dbReference type="PROSITE" id="PS50011">
    <property type="entry name" value="PROTEIN_KINASE_DOM"/>
    <property type="match status" value="1"/>
</dbReference>
<dbReference type="PANTHER" id="PTHR24363:SF0">
    <property type="entry name" value="SERINE_THREONINE KINASE LIKE DOMAIN CONTAINING 1"/>
    <property type="match status" value="1"/>
</dbReference>